<dbReference type="InterPro" id="IPR016130">
    <property type="entry name" value="Tyr_Pase_AS"/>
</dbReference>
<dbReference type="InParanoid" id="A0A1Y1USC7"/>
<dbReference type="SUPFAM" id="SSF52799">
    <property type="entry name" value="(Phosphotyrosine protein) phosphatases II"/>
    <property type="match status" value="1"/>
</dbReference>
<dbReference type="InterPro" id="IPR029021">
    <property type="entry name" value="Prot-tyrosine_phosphatase-like"/>
</dbReference>
<dbReference type="PANTHER" id="PTHR19134">
    <property type="entry name" value="RECEPTOR-TYPE TYROSINE-PROTEIN PHOSPHATASE"/>
    <property type="match status" value="1"/>
</dbReference>
<feature type="domain" description="Tyrosine specific protein phosphatases" evidence="3">
    <location>
        <begin position="211"/>
        <end position="298"/>
    </location>
</feature>
<dbReference type="GeneID" id="33560796"/>
<proteinExistence type="inferred from homology"/>
<feature type="domain" description="Tyrosine-protein phosphatase" evidence="2">
    <location>
        <begin position="50"/>
        <end position="304"/>
    </location>
</feature>
<dbReference type="Gene3D" id="3.90.190.10">
    <property type="entry name" value="Protein tyrosine phosphatase superfamily"/>
    <property type="match status" value="1"/>
</dbReference>
<dbReference type="OrthoDB" id="10253954at2759"/>
<protein>
    <submittedName>
        <fullName evidence="4">Protein-tyrosine phosphatase-like protein</fullName>
    </submittedName>
</protein>
<evidence type="ECO:0000256" key="1">
    <source>
        <dbReference type="ARBA" id="ARBA00009649"/>
    </source>
</evidence>
<dbReference type="InterPro" id="IPR000242">
    <property type="entry name" value="PTP_cat"/>
</dbReference>
<organism evidence="4 5">
    <name type="scientific">Kockovaella imperatae</name>
    <dbReference type="NCBI Taxonomy" id="4999"/>
    <lineage>
        <taxon>Eukaryota</taxon>
        <taxon>Fungi</taxon>
        <taxon>Dikarya</taxon>
        <taxon>Basidiomycota</taxon>
        <taxon>Agaricomycotina</taxon>
        <taxon>Tremellomycetes</taxon>
        <taxon>Tremellales</taxon>
        <taxon>Cuniculitremaceae</taxon>
        <taxon>Kockovaella</taxon>
    </lineage>
</organism>
<gene>
    <name evidence="4" type="ORF">BD324DRAFT_678333</name>
</gene>
<dbReference type="InterPro" id="IPR050348">
    <property type="entry name" value="Protein-Tyr_Phosphatase"/>
</dbReference>
<dbReference type="InterPro" id="IPR000387">
    <property type="entry name" value="Tyr_Pase_dom"/>
</dbReference>
<evidence type="ECO:0000313" key="4">
    <source>
        <dbReference type="EMBL" id="ORX40921.1"/>
    </source>
</evidence>
<dbReference type="PROSITE" id="PS00383">
    <property type="entry name" value="TYR_PHOSPHATASE_1"/>
    <property type="match status" value="1"/>
</dbReference>
<dbReference type="SMART" id="SM00194">
    <property type="entry name" value="PTPc"/>
    <property type="match status" value="1"/>
</dbReference>
<dbReference type="InterPro" id="IPR003595">
    <property type="entry name" value="Tyr_Pase_cat"/>
</dbReference>
<dbReference type="AlphaFoldDB" id="A0A1Y1USC7"/>
<dbReference type="FunCoup" id="A0A1Y1USC7">
    <property type="interactions" value="462"/>
</dbReference>
<dbReference type="PANTHER" id="PTHR19134:SF449">
    <property type="entry name" value="TYROSINE-PROTEIN PHOSPHATASE 1"/>
    <property type="match status" value="1"/>
</dbReference>
<evidence type="ECO:0000313" key="5">
    <source>
        <dbReference type="Proteomes" id="UP000193218"/>
    </source>
</evidence>
<dbReference type="Pfam" id="PF00102">
    <property type="entry name" value="Y_phosphatase"/>
    <property type="match status" value="1"/>
</dbReference>
<dbReference type="PRINTS" id="PR00700">
    <property type="entry name" value="PRTYPHPHTASE"/>
</dbReference>
<name>A0A1Y1USC7_9TREE</name>
<dbReference type="RefSeq" id="XP_021874600.1">
    <property type="nucleotide sequence ID" value="XM_022018987.1"/>
</dbReference>
<evidence type="ECO:0000259" key="2">
    <source>
        <dbReference type="PROSITE" id="PS50055"/>
    </source>
</evidence>
<sequence>MGIQKFQDRIAEKCLSHLTMPEVQVWPTLAKREDHRRSQSVQSLIDETLLTPYSVRESSKLDINRYTDIRAYDRTAVPGVNANVVADSHGRWWVAAQAPLPSNFYTFFHNILHSTASAHPLINKPPSHSAVIVQLTGWEENGMRKADPYLPDPHGRLTFTHNRDSIILHHVNTTWLPSAGTSLSELKLEDMVLYHYHFKGWSDHGVPKNTSELRQLVMDVHAKQQEANCEVWVHCSAGVGRTGTFIALSSLLTSRREVGPQRSADKLPPAIASDPVARTVDELREWRTMLVQTPGQLGLIYKMM</sequence>
<evidence type="ECO:0000259" key="3">
    <source>
        <dbReference type="PROSITE" id="PS50056"/>
    </source>
</evidence>
<dbReference type="SMART" id="SM00404">
    <property type="entry name" value="PTPc_motif"/>
    <property type="match status" value="1"/>
</dbReference>
<dbReference type="PROSITE" id="PS50056">
    <property type="entry name" value="TYR_PHOSPHATASE_2"/>
    <property type="match status" value="1"/>
</dbReference>
<dbReference type="PROSITE" id="PS50055">
    <property type="entry name" value="TYR_PHOSPHATASE_PTP"/>
    <property type="match status" value="1"/>
</dbReference>
<comment type="caution">
    <text evidence="4">The sequence shown here is derived from an EMBL/GenBank/DDBJ whole genome shotgun (WGS) entry which is preliminary data.</text>
</comment>
<dbReference type="EMBL" id="NBSH01000001">
    <property type="protein sequence ID" value="ORX40921.1"/>
    <property type="molecule type" value="Genomic_DNA"/>
</dbReference>
<comment type="similarity">
    <text evidence="1">Belongs to the protein-tyrosine phosphatase family. Non-receptor class subfamily.</text>
</comment>
<dbReference type="Proteomes" id="UP000193218">
    <property type="component" value="Unassembled WGS sequence"/>
</dbReference>
<dbReference type="GO" id="GO:0004725">
    <property type="term" value="F:protein tyrosine phosphatase activity"/>
    <property type="evidence" value="ECO:0007669"/>
    <property type="project" value="InterPro"/>
</dbReference>
<keyword evidence="5" id="KW-1185">Reference proteome</keyword>
<accession>A0A1Y1USC7</accession>
<reference evidence="4 5" key="1">
    <citation type="submission" date="2017-03" db="EMBL/GenBank/DDBJ databases">
        <title>Widespread Adenine N6-methylation of Active Genes in Fungi.</title>
        <authorList>
            <consortium name="DOE Joint Genome Institute"/>
            <person name="Mondo S.J."/>
            <person name="Dannebaum R.O."/>
            <person name="Kuo R.C."/>
            <person name="Louie K.B."/>
            <person name="Bewick A.J."/>
            <person name="Labutti K."/>
            <person name="Haridas S."/>
            <person name="Kuo A."/>
            <person name="Salamov A."/>
            <person name="Ahrendt S.R."/>
            <person name="Lau R."/>
            <person name="Bowen B.P."/>
            <person name="Lipzen A."/>
            <person name="Sullivan W."/>
            <person name="Andreopoulos W.B."/>
            <person name="Clum A."/>
            <person name="Lindquist E."/>
            <person name="Daum C."/>
            <person name="Northen T.R."/>
            <person name="Ramamoorthy G."/>
            <person name="Schmitz R.J."/>
            <person name="Gryganskyi A."/>
            <person name="Culley D."/>
            <person name="Magnuson J."/>
            <person name="James T.Y."/>
            <person name="O'Malley M.A."/>
            <person name="Stajich J.E."/>
            <person name="Spatafora J.W."/>
            <person name="Visel A."/>
            <person name="Grigoriev I.V."/>
        </authorList>
    </citation>
    <scope>NUCLEOTIDE SEQUENCE [LARGE SCALE GENOMIC DNA]</scope>
    <source>
        <strain evidence="4 5">NRRL Y-17943</strain>
    </source>
</reference>